<reference evidence="3" key="1">
    <citation type="journal article" date="2019" name="Sci. Rep.">
        <title>Draft genome of Tanacetum cinerariifolium, the natural source of mosquito coil.</title>
        <authorList>
            <person name="Yamashiro T."/>
            <person name="Shiraishi A."/>
            <person name="Satake H."/>
            <person name="Nakayama K."/>
        </authorList>
    </citation>
    <scope>NUCLEOTIDE SEQUENCE</scope>
</reference>
<organism evidence="3">
    <name type="scientific">Tanacetum cinerariifolium</name>
    <name type="common">Dalmatian daisy</name>
    <name type="synonym">Chrysanthemum cinerariifolium</name>
    <dbReference type="NCBI Taxonomy" id="118510"/>
    <lineage>
        <taxon>Eukaryota</taxon>
        <taxon>Viridiplantae</taxon>
        <taxon>Streptophyta</taxon>
        <taxon>Embryophyta</taxon>
        <taxon>Tracheophyta</taxon>
        <taxon>Spermatophyta</taxon>
        <taxon>Magnoliopsida</taxon>
        <taxon>eudicotyledons</taxon>
        <taxon>Gunneridae</taxon>
        <taxon>Pentapetalae</taxon>
        <taxon>asterids</taxon>
        <taxon>campanulids</taxon>
        <taxon>Asterales</taxon>
        <taxon>Asteraceae</taxon>
        <taxon>Asteroideae</taxon>
        <taxon>Anthemideae</taxon>
        <taxon>Anthemidinae</taxon>
        <taxon>Tanacetum</taxon>
    </lineage>
</organism>
<keyword evidence="1" id="KW-0863">Zinc-finger</keyword>
<evidence type="ECO:0000259" key="2">
    <source>
        <dbReference type="PROSITE" id="PS50158"/>
    </source>
</evidence>
<dbReference type="SMART" id="SM00343">
    <property type="entry name" value="ZnF_C2HC"/>
    <property type="match status" value="1"/>
</dbReference>
<dbReference type="Gene3D" id="4.10.60.10">
    <property type="entry name" value="Zinc finger, CCHC-type"/>
    <property type="match status" value="1"/>
</dbReference>
<accession>A0A699J9V3</accession>
<gene>
    <name evidence="3" type="ORF">Tci_591373</name>
</gene>
<keyword evidence="1" id="KW-0862">Zinc</keyword>
<dbReference type="GO" id="GO:0008270">
    <property type="term" value="F:zinc ion binding"/>
    <property type="evidence" value="ECO:0007669"/>
    <property type="project" value="UniProtKB-KW"/>
</dbReference>
<keyword evidence="1" id="KW-0479">Metal-binding</keyword>
<dbReference type="AlphaFoldDB" id="A0A699J9V3"/>
<name>A0A699J9V3_TANCI</name>
<dbReference type="InterPro" id="IPR036875">
    <property type="entry name" value="Znf_CCHC_sf"/>
</dbReference>
<dbReference type="InterPro" id="IPR001878">
    <property type="entry name" value="Znf_CCHC"/>
</dbReference>
<dbReference type="EMBL" id="BKCJ010383600">
    <property type="protein sequence ID" value="GFA19401.1"/>
    <property type="molecule type" value="Genomic_DNA"/>
</dbReference>
<sequence>MEDNLIDLVNNDPFVNMFAPEPSSEASSSRDVSLAESTYVTQTHYHLEKWSKDYPLDKVIGNPSRPLSTRNQLETDALWCFYNFVLSKVEPKNFKYAITEDCWFQAMQDEIHEFDQLRVWELVPRPHSSSSANKKPEYVMSVKKKEDKKADEKKRDMSKVKCYNCKKEGHFAKDCKKAKVKDNNYYKTKMLLAKKDSDEQVLLAED</sequence>
<comment type="caution">
    <text evidence="3">The sequence shown here is derived from an EMBL/GenBank/DDBJ whole genome shotgun (WGS) entry which is preliminary data.</text>
</comment>
<protein>
    <submittedName>
        <fullName evidence="3">Gag-Pol polyprotein</fullName>
    </submittedName>
</protein>
<proteinExistence type="predicted"/>
<dbReference type="GO" id="GO:0003676">
    <property type="term" value="F:nucleic acid binding"/>
    <property type="evidence" value="ECO:0007669"/>
    <property type="project" value="InterPro"/>
</dbReference>
<dbReference type="PROSITE" id="PS50158">
    <property type="entry name" value="ZF_CCHC"/>
    <property type="match status" value="1"/>
</dbReference>
<feature type="domain" description="CCHC-type" evidence="2">
    <location>
        <begin position="161"/>
        <end position="177"/>
    </location>
</feature>
<dbReference type="SUPFAM" id="SSF57756">
    <property type="entry name" value="Retrovirus zinc finger-like domains"/>
    <property type="match status" value="1"/>
</dbReference>
<dbReference type="Pfam" id="PF00098">
    <property type="entry name" value="zf-CCHC"/>
    <property type="match status" value="1"/>
</dbReference>
<evidence type="ECO:0000256" key="1">
    <source>
        <dbReference type="PROSITE-ProRule" id="PRU00047"/>
    </source>
</evidence>
<evidence type="ECO:0000313" key="3">
    <source>
        <dbReference type="EMBL" id="GFA19401.1"/>
    </source>
</evidence>